<evidence type="ECO:0000256" key="3">
    <source>
        <dbReference type="ARBA" id="ARBA00023180"/>
    </source>
</evidence>
<reference evidence="10" key="1">
    <citation type="journal article" date="2012" name="Science">
        <title>The Paleozoic origin of enzymatic lignin decomposition reconstructed from 31 fungal genomes.</title>
        <authorList>
            <person name="Floudas D."/>
            <person name="Binder M."/>
            <person name="Riley R."/>
            <person name="Barry K."/>
            <person name="Blanchette R.A."/>
            <person name="Henrissat B."/>
            <person name="Martinez A.T."/>
            <person name="Otillar R."/>
            <person name="Spatafora J.W."/>
            <person name="Yadav J.S."/>
            <person name="Aerts A."/>
            <person name="Benoit I."/>
            <person name="Boyd A."/>
            <person name="Carlson A."/>
            <person name="Copeland A."/>
            <person name="Coutinho P.M."/>
            <person name="de Vries R.P."/>
            <person name="Ferreira P."/>
            <person name="Findley K."/>
            <person name="Foster B."/>
            <person name="Gaskell J."/>
            <person name="Glotzer D."/>
            <person name="Gorecki P."/>
            <person name="Heitman J."/>
            <person name="Hesse C."/>
            <person name="Hori C."/>
            <person name="Igarashi K."/>
            <person name="Jurgens J.A."/>
            <person name="Kallen N."/>
            <person name="Kersten P."/>
            <person name="Kohler A."/>
            <person name="Kuees U."/>
            <person name="Kumar T.K.A."/>
            <person name="Kuo A."/>
            <person name="LaButti K."/>
            <person name="Larrondo L.F."/>
            <person name="Lindquist E."/>
            <person name="Ling A."/>
            <person name="Lombard V."/>
            <person name="Lucas S."/>
            <person name="Lundell T."/>
            <person name="Martin R."/>
            <person name="McLaughlin D.J."/>
            <person name="Morgenstern I."/>
            <person name="Morin E."/>
            <person name="Murat C."/>
            <person name="Nagy L.G."/>
            <person name="Nolan M."/>
            <person name="Ohm R.A."/>
            <person name="Patyshakuliyeva A."/>
            <person name="Rokas A."/>
            <person name="Ruiz-Duenas F.J."/>
            <person name="Sabat G."/>
            <person name="Salamov A."/>
            <person name="Samejima M."/>
            <person name="Schmutz J."/>
            <person name="Slot J.C."/>
            <person name="St John F."/>
            <person name="Stenlid J."/>
            <person name="Sun H."/>
            <person name="Sun S."/>
            <person name="Syed K."/>
            <person name="Tsang A."/>
            <person name="Wiebenga A."/>
            <person name="Young D."/>
            <person name="Pisabarro A."/>
            <person name="Eastwood D.C."/>
            <person name="Martin F."/>
            <person name="Cullen D."/>
            <person name="Grigoriev I.V."/>
            <person name="Hibbett D.S."/>
        </authorList>
    </citation>
    <scope>NUCLEOTIDE SEQUENCE [LARGE SCALE GENOMIC DNA]</scope>
    <source>
        <strain evidence="10">RWD-64-598 SS2</strain>
    </source>
</reference>
<dbReference type="GO" id="GO:0030246">
    <property type="term" value="F:carbohydrate binding"/>
    <property type="evidence" value="ECO:0007669"/>
    <property type="project" value="InterPro"/>
</dbReference>
<dbReference type="Gene3D" id="3.20.20.80">
    <property type="entry name" value="Glycosidases"/>
    <property type="match status" value="1"/>
</dbReference>
<feature type="chain" id="PRO_5024353175" evidence="6">
    <location>
        <begin position="20"/>
        <end position="786"/>
    </location>
</feature>
<dbReference type="InterPro" id="IPR048395">
    <property type="entry name" value="Glyco_hydro_31_C"/>
</dbReference>
<dbReference type="AlphaFoldDB" id="A0A5M3MAK0"/>
<evidence type="ECO:0000259" key="8">
    <source>
        <dbReference type="Pfam" id="PF21365"/>
    </source>
</evidence>
<keyword evidence="6" id="KW-0732">Signal</keyword>
<feature type="signal peptide" evidence="6">
    <location>
        <begin position="1"/>
        <end position="19"/>
    </location>
</feature>
<keyword evidence="10" id="KW-1185">Reference proteome</keyword>
<evidence type="ECO:0000313" key="9">
    <source>
        <dbReference type="EMBL" id="EIW75810.1"/>
    </source>
</evidence>
<dbReference type="CDD" id="cd14752">
    <property type="entry name" value="GH31_N"/>
    <property type="match status" value="1"/>
</dbReference>
<dbReference type="InterPro" id="IPR000322">
    <property type="entry name" value="Glyco_hydro_31_TIM"/>
</dbReference>
<dbReference type="Pfam" id="PF21365">
    <property type="entry name" value="Glyco_hydro_31_3rd"/>
    <property type="match status" value="1"/>
</dbReference>
<keyword evidence="3" id="KW-0325">Glycoprotein</keyword>
<evidence type="ECO:0000256" key="2">
    <source>
        <dbReference type="ARBA" id="ARBA00022801"/>
    </source>
</evidence>
<dbReference type="GeneID" id="19206141"/>
<feature type="domain" description="Glycosyl hydrolase family 31 C-terminal" evidence="8">
    <location>
        <begin position="618"/>
        <end position="704"/>
    </location>
</feature>
<dbReference type="EMBL" id="JH711587">
    <property type="protein sequence ID" value="EIW75810.1"/>
    <property type="molecule type" value="Genomic_DNA"/>
</dbReference>
<evidence type="ECO:0000256" key="1">
    <source>
        <dbReference type="ARBA" id="ARBA00007806"/>
    </source>
</evidence>
<dbReference type="KEGG" id="cput:CONPUDRAFT_169078"/>
<name>A0A5M3MAK0_CONPW</name>
<dbReference type="PROSITE" id="PS00129">
    <property type="entry name" value="GLYCOSYL_HYDROL_F31_1"/>
    <property type="match status" value="1"/>
</dbReference>
<dbReference type="PANTHER" id="PTHR22762:SF133">
    <property type="entry name" value="P-TYPE DOMAIN-CONTAINING PROTEIN"/>
    <property type="match status" value="1"/>
</dbReference>
<feature type="domain" description="Glycoside hydrolase family 31 TIM barrel" evidence="7">
    <location>
        <begin position="304"/>
        <end position="602"/>
    </location>
</feature>
<comment type="similarity">
    <text evidence="1 5">Belongs to the glycosyl hydrolase 31 family.</text>
</comment>
<dbReference type="InterPro" id="IPR030458">
    <property type="entry name" value="Glyco_hydro_31_AS"/>
</dbReference>
<evidence type="ECO:0000256" key="4">
    <source>
        <dbReference type="ARBA" id="ARBA00023295"/>
    </source>
</evidence>
<dbReference type="CDD" id="cd06602">
    <property type="entry name" value="GH31_MGAM_SI_GAA"/>
    <property type="match status" value="1"/>
</dbReference>
<proteinExistence type="inferred from homology"/>
<dbReference type="SUPFAM" id="SSF51011">
    <property type="entry name" value="Glycosyl hydrolase domain"/>
    <property type="match status" value="1"/>
</dbReference>
<dbReference type="OMA" id="SANIGYN"/>
<dbReference type="Pfam" id="PF01055">
    <property type="entry name" value="Glyco_hydro_31_2nd"/>
    <property type="match status" value="1"/>
</dbReference>
<dbReference type="GO" id="GO:0004553">
    <property type="term" value="F:hydrolase activity, hydrolyzing O-glycosyl compounds"/>
    <property type="evidence" value="ECO:0007669"/>
    <property type="project" value="InterPro"/>
</dbReference>
<dbReference type="Proteomes" id="UP000053558">
    <property type="component" value="Unassembled WGS sequence"/>
</dbReference>
<dbReference type="GO" id="GO:0005975">
    <property type="term" value="P:carbohydrate metabolic process"/>
    <property type="evidence" value="ECO:0007669"/>
    <property type="project" value="InterPro"/>
</dbReference>
<sequence length="786" mass="85645">MKSLALCLVALASASKALGSNSTYSYNVTSCPGYTLQDLKQSDTGLTAHLNLAGEACNAFGNDIQNLTVEVTYETQQRLHVNIFDNAQQQYTIPSSVVPVPEPPTTSYANSSDLVFNYDASSFAFWITRRSDPAGSMPLFDTRTASLPKTPIAPVNATDNSTALDSFELIFEDQYLQLASALPQNTNIYGLGEVVASSGFRRDVGGNGGPGSIQTLWTRDSPTPEDQNIYGSHPIYMEHRSNGADILLTTPPESNVSLIEYRLLGGTLDSYFFSGPSPVSVIEQYGEMIGYPAWVPAWGFGYHRHHANGQHYIPIVDVAIATPQNSTDLYAPFVDGFEKDVWIKNPNGTVFVGSLWPGFVAWQDWFAPNTQDWWTQALKNWSESGIEFDGIWLDMNEPSSLCAGSCGSANFSQSGFPGAKRAVGNETGLDVMSPPYAIHNGHGPSDNRTVSPDAVHAGGYSHYDTHNMYGLMEEIATHGALQTLRAGKRAFIIARSTFLSAGKWAGHWLGDNYSTFQSMSLSIQGILQFQLYQIPMVGSDTCGFIGNTTEELCNRWHMLSAFAPFYRNHNGGSNPQEPYRWPSVANATRIAIAARYALLPYWVPNPLRECIDSRLSHRALWYEFPNEPELFGVDGQYLIGSDILVTPVLEENATTVDGIFPGRGSVTWRDWWTHATVNASTSGGNTTLQAPPSTINVHIRDGSALLLHAKPGYTINETRSGPYELLVSLDKGGNAFGTAYVDDGESSPPGDSRTLSFVAQGGALTISSQGGYDIQQKLESVTVLVV</sequence>
<dbReference type="InterPro" id="IPR013780">
    <property type="entry name" value="Glyco_hydro_b"/>
</dbReference>
<dbReference type="Gene3D" id="2.60.40.1180">
    <property type="entry name" value="Golgi alpha-mannosidase II"/>
    <property type="match status" value="2"/>
</dbReference>
<gene>
    <name evidence="9" type="ORF">CONPUDRAFT_169078</name>
</gene>
<dbReference type="PANTHER" id="PTHR22762">
    <property type="entry name" value="ALPHA-GLUCOSIDASE"/>
    <property type="match status" value="1"/>
</dbReference>
<comment type="caution">
    <text evidence="9">The sequence shown here is derived from an EMBL/GenBank/DDBJ whole genome shotgun (WGS) entry which is preliminary data.</text>
</comment>
<dbReference type="Gene3D" id="2.60.40.1760">
    <property type="entry name" value="glycosyl hydrolase (family 31)"/>
    <property type="match status" value="1"/>
</dbReference>
<keyword evidence="4 5" id="KW-0326">Glycosidase</keyword>
<evidence type="ECO:0000259" key="7">
    <source>
        <dbReference type="Pfam" id="PF01055"/>
    </source>
</evidence>
<evidence type="ECO:0000256" key="6">
    <source>
        <dbReference type="SAM" id="SignalP"/>
    </source>
</evidence>
<keyword evidence="2 5" id="KW-0378">Hydrolase</keyword>
<dbReference type="RefSeq" id="XP_007773826.1">
    <property type="nucleotide sequence ID" value="XM_007775636.1"/>
</dbReference>
<dbReference type="SUPFAM" id="SSF51445">
    <property type="entry name" value="(Trans)glycosidases"/>
    <property type="match status" value="1"/>
</dbReference>
<dbReference type="SUPFAM" id="SSF74650">
    <property type="entry name" value="Galactose mutarotase-like"/>
    <property type="match status" value="1"/>
</dbReference>
<dbReference type="InterPro" id="IPR017853">
    <property type="entry name" value="GH"/>
</dbReference>
<organism evidence="9 10">
    <name type="scientific">Coniophora puteana (strain RWD-64-598)</name>
    <name type="common">Brown rot fungus</name>
    <dbReference type="NCBI Taxonomy" id="741705"/>
    <lineage>
        <taxon>Eukaryota</taxon>
        <taxon>Fungi</taxon>
        <taxon>Dikarya</taxon>
        <taxon>Basidiomycota</taxon>
        <taxon>Agaricomycotina</taxon>
        <taxon>Agaricomycetes</taxon>
        <taxon>Agaricomycetidae</taxon>
        <taxon>Boletales</taxon>
        <taxon>Coniophorineae</taxon>
        <taxon>Coniophoraceae</taxon>
        <taxon>Coniophora</taxon>
    </lineage>
</organism>
<accession>A0A5M3MAK0</accession>
<protein>
    <submittedName>
        <fullName evidence="9">Glycoside hydrolase family 31 protein</fullName>
    </submittedName>
</protein>
<dbReference type="InterPro" id="IPR011013">
    <property type="entry name" value="Gal_mutarotase_sf_dom"/>
</dbReference>
<evidence type="ECO:0000256" key="5">
    <source>
        <dbReference type="RuleBase" id="RU361185"/>
    </source>
</evidence>
<dbReference type="OrthoDB" id="5839090at2759"/>
<evidence type="ECO:0000313" key="10">
    <source>
        <dbReference type="Proteomes" id="UP000053558"/>
    </source>
</evidence>